<feature type="non-terminal residue" evidence="1">
    <location>
        <position position="89"/>
    </location>
</feature>
<accession>A0A3M7RTF0</accession>
<evidence type="ECO:0000313" key="2">
    <source>
        <dbReference type="Proteomes" id="UP000276133"/>
    </source>
</evidence>
<dbReference type="Proteomes" id="UP000276133">
    <property type="component" value="Unassembled WGS sequence"/>
</dbReference>
<dbReference type="EMBL" id="REGN01002684">
    <property type="protein sequence ID" value="RNA26739.1"/>
    <property type="molecule type" value="Genomic_DNA"/>
</dbReference>
<keyword evidence="2" id="KW-1185">Reference proteome</keyword>
<protein>
    <submittedName>
        <fullName evidence="1">Uncharacterized protein</fullName>
    </submittedName>
</protein>
<comment type="caution">
    <text evidence="1">The sequence shown here is derived from an EMBL/GenBank/DDBJ whole genome shotgun (WGS) entry which is preliminary data.</text>
</comment>
<reference evidence="1 2" key="1">
    <citation type="journal article" date="2018" name="Sci. Rep.">
        <title>Genomic signatures of local adaptation to the degree of environmental predictability in rotifers.</title>
        <authorList>
            <person name="Franch-Gras L."/>
            <person name="Hahn C."/>
            <person name="Garcia-Roger E.M."/>
            <person name="Carmona M.J."/>
            <person name="Serra M."/>
            <person name="Gomez A."/>
        </authorList>
    </citation>
    <scope>NUCLEOTIDE SEQUENCE [LARGE SCALE GENOMIC DNA]</scope>
    <source>
        <strain evidence="1">HYR1</strain>
    </source>
</reference>
<sequence length="89" mass="10891">MDFDFQEGEIIGSFLEIFYHCNKLLSFLHSKFRLNELLNHYFYFFNNSCMEFYLSASSMIYIYENLFLYREKKLYDEGEMKSGINENKK</sequence>
<organism evidence="1 2">
    <name type="scientific">Brachionus plicatilis</name>
    <name type="common">Marine rotifer</name>
    <name type="synonym">Brachionus muelleri</name>
    <dbReference type="NCBI Taxonomy" id="10195"/>
    <lineage>
        <taxon>Eukaryota</taxon>
        <taxon>Metazoa</taxon>
        <taxon>Spiralia</taxon>
        <taxon>Gnathifera</taxon>
        <taxon>Rotifera</taxon>
        <taxon>Eurotatoria</taxon>
        <taxon>Monogononta</taxon>
        <taxon>Pseudotrocha</taxon>
        <taxon>Ploima</taxon>
        <taxon>Brachionidae</taxon>
        <taxon>Brachionus</taxon>
    </lineage>
</organism>
<evidence type="ECO:0000313" key="1">
    <source>
        <dbReference type="EMBL" id="RNA26739.1"/>
    </source>
</evidence>
<name>A0A3M7RTF0_BRAPC</name>
<proteinExistence type="predicted"/>
<gene>
    <name evidence="1" type="ORF">BpHYR1_006185</name>
</gene>
<dbReference type="AlphaFoldDB" id="A0A3M7RTF0"/>